<evidence type="ECO:0000313" key="4">
    <source>
        <dbReference type="Proteomes" id="UP000186817"/>
    </source>
</evidence>
<reference evidence="3 4" key="1">
    <citation type="submission" date="2016-02" db="EMBL/GenBank/DDBJ databases">
        <title>Genome analysis of coral dinoflagellate symbionts highlights evolutionary adaptations to a symbiotic lifestyle.</title>
        <authorList>
            <person name="Aranda M."/>
            <person name="Li Y."/>
            <person name="Liew Y.J."/>
            <person name="Baumgarten S."/>
            <person name="Simakov O."/>
            <person name="Wilson M."/>
            <person name="Piel J."/>
            <person name="Ashoor H."/>
            <person name="Bougouffa S."/>
            <person name="Bajic V.B."/>
            <person name="Ryu T."/>
            <person name="Ravasi T."/>
            <person name="Bayer T."/>
            <person name="Micklem G."/>
            <person name="Kim H."/>
            <person name="Bhak J."/>
            <person name="Lajeunesse T.C."/>
            <person name="Voolstra C.R."/>
        </authorList>
    </citation>
    <scope>NUCLEOTIDE SEQUENCE [LARGE SCALE GENOMIC DNA]</scope>
    <source>
        <strain evidence="3 4">CCMP2467</strain>
    </source>
</reference>
<organism evidence="3 4">
    <name type="scientific">Symbiodinium microadriaticum</name>
    <name type="common">Dinoflagellate</name>
    <name type="synonym">Zooxanthella microadriatica</name>
    <dbReference type="NCBI Taxonomy" id="2951"/>
    <lineage>
        <taxon>Eukaryota</taxon>
        <taxon>Sar</taxon>
        <taxon>Alveolata</taxon>
        <taxon>Dinophyceae</taxon>
        <taxon>Suessiales</taxon>
        <taxon>Symbiodiniaceae</taxon>
        <taxon>Symbiodinium</taxon>
    </lineage>
</organism>
<evidence type="ECO:0000313" key="3">
    <source>
        <dbReference type="EMBL" id="OLP93816.1"/>
    </source>
</evidence>
<keyword evidence="4" id="KW-1185">Reference proteome</keyword>
<gene>
    <name evidence="3" type="ORF">AK812_SmicGene24255</name>
</gene>
<protein>
    <submittedName>
        <fullName evidence="3">Uncharacterized protein</fullName>
    </submittedName>
</protein>
<proteinExistence type="predicted"/>
<dbReference type="Proteomes" id="UP000186817">
    <property type="component" value="Unassembled WGS sequence"/>
</dbReference>
<keyword evidence="2" id="KW-0732">Signal</keyword>
<feature type="chain" id="PRO_5013022914" evidence="2">
    <location>
        <begin position="20"/>
        <end position="341"/>
    </location>
</feature>
<comment type="caution">
    <text evidence="3">The sequence shown here is derived from an EMBL/GenBank/DDBJ whole genome shotgun (WGS) entry which is preliminary data.</text>
</comment>
<dbReference type="AlphaFoldDB" id="A0A1Q9DF51"/>
<name>A0A1Q9DF51_SYMMI</name>
<feature type="signal peptide" evidence="2">
    <location>
        <begin position="1"/>
        <end position="19"/>
    </location>
</feature>
<accession>A0A1Q9DF51</accession>
<dbReference type="EMBL" id="LSRX01000568">
    <property type="protein sequence ID" value="OLP93816.1"/>
    <property type="molecule type" value="Genomic_DNA"/>
</dbReference>
<evidence type="ECO:0000256" key="1">
    <source>
        <dbReference type="SAM" id="MobiDB-lite"/>
    </source>
</evidence>
<feature type="region of interest" description="Disordered" evidence="1">
    <location>
        <begin position="37"/>
        <end position="60"/>
    </location>
</feature>
<sequence>MSILLVELPGLLFLRQSFGGGRHCAEERGWLVEEFASETETEETRSDAETDFANDSEEVHRQQSRMSLVQMIENYTQLPGTTIAEAREAADHIAEQMIEKFGLCTKKANANFLEAVLVFLKVQVSHTTREQLLNALAQQSRLRLQSDSAQKLLPQDPDRKDSIQGIFLDLGTEREDGGPRCRHRFPDFDIYLTESLIPVLVQAMDALCRQVAYMEKQDKKLDARDVQKLAEDVSGCGRCLHRVADLAMFCIHLVLCLAQIAVAELPTRRGSCDCETLAAAGYDIQYFAREGQHVGIGAFPRAAIPDCYLLALFAAKLLLPSSTRKSTVREGVYLSIIMPTA</sequence>
<evidence type="ECO:0000256" key="2">
    <source>
        <dbReference type="SAM" id="SignalP"/>
    </source>
</evidence>